<comment type="caution">
    <text evidence="5">The sequence shown here is derived from an EMBL/GenBank/DDBJ whole genome shotgun (WGS) entry which is preliminary data.</text>
</comment>
<dbReference type="EMBL" id="JAERRJ010000004">
    <property type="protein sequence ID" value="MBL1074978.1"/>
    <property type="molecule type" value="Genomic_DNA"/>
</dbReference>
<feature type="active site" description="Proton acceptor" evidence="2">
    <location>
        <position position="210"/>
    </location>
</feature>
<feature type="short sequence motif" description="DGA/G" evidence="2">
    <location>
        <begin position="210"/>
        <end position="212"/>
    </location>
</feature>
<evidence type="ECO:0000259" key="4">
    <source>
        <dbReference type="PROSITE" id="PS51635"/>
    </source>
</evidence>
<organism evidence="5 6">
    <name type="scientific">Nocardia acididurans</name>
    <dbReference type="NCBI Taxonomy" id="2802282"/>
    <lineage>
        <taxon>Bacteria</taxon>
        <taxon>Bacillati</taxon>
        <taxon>Actinomycetota</taxon>
        <taxon>Actinomycetes</taxon>
        <taxon>Mycobacteriales</taxon>
        <taxon>Nocardiaceae</taxon>
        <taxon>Nocardia</taxon>
    </lineage>
</organism>
<evidence type="ECO:0000256" key="3">
    <source>
        <dbReference type="SAM" id="Phobius"/>
    </source>
</evidence>
<keyword evidence="2" id="KW-0442">Lipid degradation</keyword>
<keyword evidence="3" id="KW-0472">Membrane</keyword>
<dbReference type="InterPro" id="IPR002641">
    <property type="entry name" value="PNPLA_dom"/>
</dbReference>
<evidence type="ECO:0000313" key="6">
    <source>
        <dbReference type="Proteomes" id="UP000602198"/>
    </source>
</evidence>
<dbReference type="Proteomes" id="UP000602198">
    <property type="component" value="Unassembled WGS sequence"/>
</dbReference>
<feature type="short sequence motif" description="GXSXG" evidence="2">
    <location>
        <begin position="48"/>
        <end position="52"/>
    </location>
</feature>
<evidence type="ECO:0000256" key="2">
    <source>
        <dbReference type="PROSITE-ProRule" id="PRU01161"/>
    </source>
</evidence>
<evidence type="ECO:0000313" key="5">
    <source>
        <dbReference type="EMBL" id="MBL1074978.1"/>
    </source>
</evidence>
<dbReference type="Gene3D" id="3.40.1090.10">
    <property type="entry name" value="Cytosolic phospholipase A2 catalytic domain"/>
    <property type="match status" value="1"/>
</dbReference>
<dbReference type="InterPro" id="IPR016035">
    <property type="entry name" value="Acyl_Trfase/lysoPLipase"/>
</dbReference>
<keyword evidence="2" id="KW-0378">Hydrolase</keyword>
<name>A0ABS1M751_9NOCA</name>
<dbReference type="SUPFAM" id="SSF52151">
    <property type="entry name" value="FabD/lysophospholipase-like"/>
    <property type="match status" value="1"/>
</dbReference>
<keyword evidence="3" id="KW-0812">Transmembrane</keyword>
<proteinExistence type="predicted"/>
<dbReference type="Pfam" id="PF01734">
    <property type="entry name" value="Patatin"/>
    <property type="match status" value="1"/>
</dbReference>
<reference evidence="5 6" key="1">
    <citation type="submission" date="2021-01" db="EMBL/GenBank/DDBJ databases">
        <title>WGS of actinomycetes isolated from Thailand.</title>
        <authorList>
            <person name="Thawai C."/>
        </authorList>
    </citation>
    <scope>NUCLEOTIDE SEQUENCE [LARGE SCALE GENOMIC DNA]</scope>
    <source>
        <strain evidence="5 6">LPG 2</strain>
    </source>
</reference>
<keyword evidence="6" id="KW-1185">Reference proteome</keyword>
<gene>
    <name evidence="5" type="ORF">JK358_11295</name>
</gene>
<comment type="caution">
    <text evidence="2">Lacks conserved residue(s) required for the propagation of feature annotation.</text>
</comment>
<protein>
    <submittedName>
        <fullName evidence="5">Patatin-like phospholipase family protein</fullName>
    </submittedName>
</protein>
<accession>A0ABS1M751</accession>
<keyword evidence="1 2" id="KW-0443">Lipid metabolism</keyword>
<keyword evidence="3" id="KW-1133">Transmembrane helix</keyword>
<evidence type="ECO:0000256" key="1">
    <source>
        <dbReference type="ARBA" id="ARBA00023098"/>
    </source>
</evidence>
<sequence>MGNRNGSQRRGLAIGCGGTVGMAWIVAALAATRDVLDWDPRDADVMIGTSAGAEALTMLGSGIGVDELVAMQDGTSTNPVLTAHMRSEPGRFPPLPKPRLRTGAPARAMRELLARPGNGHALLTAGSGLLPQGGGDPAWLQRLADRLNPRRTWVEHPATWLVATDDAGGERVAFGSPSAPDASLGAALRASWAIPGWFPAVPIAGRTFIDGGASSTASVDLLIPAQLDEVVVIAPMASAGRVPATGAGHFLERQLRNRFSEKLDAEIALLRAAGTKVLLIAATAEDLAVMGPNFMDGRRRLATFEHSLKSTRRALEQGSFA</sequence>
<dbReference type="PROSITE" id="PS51635">
    <property type="entry name" value="PNPLA"/>
    <property type="match status" value="1"/>
</dbReference>
<feature type="active site" description="Nucleophile" evidence="2">
    <location>
        <position position="50"/>
    </location>
</feature>
<feature type="transmembrane region" description="Helical" evidence="3">
    <location>
        <begin position="12"/>
        <end position="31"/>
    </location>
</feature>
<feature type="domain" description="PNPLA" evidence="4">
    <location>
        <begin position="12"/>
        <end position="223"/>
    </location>
</feature>
<dbReference type="RefSeq" id="WP_201946530.1">
    <property type="nucleotide sequence ID" value="NZ_JAERRJ010000004.1"/>
</dbReference>